<evidence type="ECO:0000313" key="2">
    <source>
        <dbReference type="Proteomes" id="UP000013248"/>
    </source>
</evidence>
<dbReference type="eggNOG" id="ENOG50319JT">
    <property type="taxonomic scope" value="Bacteria"/>
</dbReference>
<dbReference type="STRING" id="1217705.F900_01906"/>
<protein>
    <submittedName>
        <fullName evidence="1">Uncharacterized protein</fullName>
    </submittedName>
</protein>
<dbReference type="Proteomes" id="UP000013248">
    <property type="component" value="Unassembled WGS sequence"/>
</dbReference>
<dbReference type="PATRIC" id="fig|1217705.3.peg.1854"/>
<evidence type="ECO:0000313" key="1">
    <source>
        <dbReference type="EMBL" id="ENX00922.1"/>
    </source>
</evidence>
<comment type="caution">
    <text evidence="1">The sequence shown here is derived from an EMBL/GenBank/DDBJ whole genome shotgun (WGS) entry which is preliminary data.</text>
</comment>
<dbReference type="EMBL" id="APRP01000018">
    <property type="protein sequence ID" value="ENX00922.1"/>
    <property type="molecule type" value="Genomic_DNA"/>
</dbReference>
<proteinExistence type="predicted"/>
<reference evidence="1 2" key="1">
    <citation type="submission" date="2013-02" db="EMBL/GenBank/DDBJ databases">
        <title>The Genome Sequence of Acinetobacter sp. ANC 3862.</title>
        <authorList>
            <consortium name="The Broad Institute Genome Sequencing Platform"/>
            <consortium name="The Broad Institute Genome Sequencing Center for Infectious Disease"/>
            <person name="Cerqueira G."/>
            <person name="Feldgarden M."/>
            <person name="Courvalin P."/>
            <person name="Perichon B."/>
            <person name="Grillot-Courvalin C."/>
            <person name="Clermont D."/>
            <person name="Rocha E."/>
            <person name="Yoon E.-J."/>
            <person name="Nemec A."/>
            <person name="Walker B."/>
            <person name="Young S.K."/>
            <person name="Zeng Q."/>
            <person name="Gargeya S."/>
            <person name="Fitzgerald M."/>
            <person name="Haas B."/>
            <person name="Abouelleil A."/>
            <person name="Alvarado L."/>
            <person name="Arachchi H.M."/>
            <person name="Berlin A.M."/>
            <person name="Chapman S.B."/>
            <person name="Dewar J."/>
            <person name="Goldberg J."/>
            <person name="Griggs A."/>
            <person name="Gujja S."/>
            <person name="Hansen M."/>
            <person name="Howarth C."/>
            <person name="Imamovic A."/>
            <person name="Larimer J."/>
            <person name="McCowan C."/>
            <person name="Murphy C."/>
            <person name="Neiman D."/>
            <person name="Pearson M."/>
            <person name="Priest M."/>
            <person name="Roberts A."/>
            <person name="Saif S."/>
            <person name="Shea T."/>
            <person name="Sisk P."/>
            <person name="Sykes S."/>
            <person name="Wortman J."/>
            <person name="Nusbaum C."/>
            <person name="Birren B."/>
        </authorList>
    </citation>
    <scope>NUCLEOTIDE SEQUENCE [LARGE SCALE GENOMIC DNA]</scope>
    <source>
        <strain evidence="1 2">ANC 3862</strain>
    </source>
</reference>
<name>N9NDL5_9GAMM</name>
<gene>
    <name evidence="1" type="ORF">F900_01906</name>
</gene>
<sequence length="147" mass="17013">MTERIYSWQSDERWSDFSRPEQAIQDMQDNGFMVVGNIFLTGTKRPLTPTRFFPDAAEVLEHYDNNIYDSCGDYSEGNTGSDQISEEAQAELTKLLNDWAEKNLSLSFYEIENEQEVELTQEMVDAFLANKPIPLPEFKNMEVIHES</sequence>
<dbReference type="HOGENOM" id="CLU_1821160_0_0_6"/>
<organism evidence="1 2">
    <name type="scientific">Acinetobacter modestus</name>
    <dbReference type="NCBI Taxonomy" id="1776740"/>
    <lineage>
        <taxon>Bacteria</taxon>
        <taxon>Pseudomonadati</taxon>
        <taxon>Pseudomonadota</taxon>
        <taxon>Gammaproteobacteria</taxon>
        <taxon>Moraxellales</taxon>
        <taxon>Moraxellaceae</taxon>
        <taxon>Acinetobacter</taxon>
    </lineage>
</organism>
<dbReference type="RefSeq" id="WP_005217013.1">
    <property type="nucleotide sequence ID" value="NZ_KB850089.1"/>
</dbReference>
<accession>N9NDL5</accession>
<dbReference type="AlphaFoldDB" id="N9NDL5"/>